<keyword evidence="2" id="KW-1185">Reference proteome</keyword>
<name>A0AAV7Q0Y7_PLEWA</name>
<comment type="caution">
    <text evidence="1">The sequence shown here is derived from an EMBL/GenBank/DDBJ whole genome shotgun (WGS) entry which is preliminary data.</text>
</comment>
<evidence type="ECO:0000313" key="2">
    <source>
        <dbReference type="Proteomes" id="UP001066276"/>
    </source>
</evidence>
<dbReference type="EMBL" id="JANPWB010000010">
    <property type="protein sequence ID" value="KAJ1134033.1"/>
    <property type="molecule type" value="Genomic_DNA"/>
</dbReference>
<accession>A0AAV7Q0Y7</accession>
<evidence type="ECO:0000313" key="1">
    <source>
        <dbReference type="EMBL" id="KAJ1134033.1"/>
    </source>
</evidence>
<sequence length="1188" mass="128676">MPTSAGFRDSYNPGASFTGCSPVLASEIHTLPVPASQAAHQCYLHRFIHSRCQLHRLPTSAGFIDSYTPGASSTGCPPVLASYIHTLPVPASQAAHQCWLQIFIQSRCQLHRLPTSAGFTDSYTPGASFTGCPPVPASDIHTLPVPASQAAHQCRLHRFIHSRCQLHRLPTSTTIIYTPGASFTGCPPVLASNIHTLPVPAPQAAHQYYHHIHSRCQLHRLPTSAGFKYSYTPGASSTGCPPVLPSYTLPVPASQAAHQCWLHIFIHSRRQLHRLPTSAGFRDSYTPGASFTGCPPLHRLPASAGFTDSYTPGASFTGCPPVPASEIHTLPVPASQAARQCWLHIFIHSRCQLHRLPTSARFRYSYTPGASFTGCPPVPASYIHTLSLPASQAAHQCRLQIFIHSRCQLHRLPTSAGFTYSYTPGASFTGCPPVPASEIHTLPAPASQAAHQCRLHRFIHSRRHLHRLPTSAGFIYSYTPDASFTGCPPVPASDIHTLPVPASQAAHQCRLHRFIHSRCQLHRLPASAGFRYSYTPGASYTGCPPVLASLIHTLPVPASQAARQCRLQRFIHSRCQLHRLPASAGFIYSYTPGASFTGCPPVPASYIHTLPVPASQAAHQCRLQIFIHSRCQLHRLPTSAGLIYSYTPSASFTGWPPVPASYIHTLSVPSSQAAHQCRLQIFIHSRCQLHRLPTSAGFIDSYTPGASSTGCPPVLASYIHTLPVPASQAAHQCWLQIFIHSRCQLHRLPATAGFTDSYTPGASFTGCPPVPASEIHTLLVPASQAARQCRLHIFIHSRCQLHRLPTSAGFRYSYTPGASFTGCPPVPASDIHTLPVPASQVAHQCRLHIFIHSRCQLHRLPTSAGFRYSYIPGASFTGCPPVLASQIHTLPVPASQAAHQCRLQRFIHSRCQLHRLPTSAGFIDSYTPGCPPVLASEIHTLPVPPSQAARQCRLQRFIHSRCQLHRLPASAGFIYSYTPSASFTGCPPVPASYIHTLPVPASQTAHQCRIQIFIHSRCQLHRLPTSAGLIYSYTPGASFTGCPPVPASEIHTLPVPASQAAHQCQLDIFIHSRCQLHRLPTSAGFRDSYTPGASFTGCPPVPASYIHTLPVPASQAAHQCRLQIFIHFGASFTGCPPVPASDIHTLWGQLHSLPTSAGFINSYTSPATFTGCPPVLASEIHTLPVPAS</sequence>
<dbReference type="AlphaFoldDB" id="A0AAV7Q0Y7"/>
<protein>
    <submittedName>
        <fullName evidence="1">Uncharacterized protein</fullName>
    </submittedName>
</protein>
<gene>
    <name evidence="1" type="ORF">NDU88_000499</name>
</gene>
<reference evidence="1" key="1">
    <citation type="journal article" date="2022" name="bioRxiv">
        <title>Sequencing and chromosome-scale assembly of the giantPleurodeles waltlgenome.</title>
        <authorList>
            <person name="Brown T."/>
            <person name="Elewa A."/>
            <person name="Iarovenko S."/>
            <person name="Subramanian E."/>
            <person name="Araus A.J."/>
            <person name="Petzold A."/>
            <person name="Susuki M."/>
            <person name="Suzuki K.-i.T."/>
            <person name="Hayashi T."/>
            <person name="Toyoda A."/>
            <person name="Oliveira C."/>
            <person name="Osipova E."/>
            <person name="Leigh N.D."/>
            <person name="Simon A."/>
            <person name="Yun M.H."/>
        </authorList>
    </citation>
    <scope>NUCLEOTIDE SEQUENCE</scope>
    <source>
        <strain evidence="1">20211129_DDA</strain>
        <tissue evidence="1">Liver</tissue>
    </source>
</reference>
<proteinExistence type="predicted"/>
<dbReference type="Proteomes" id="UP001066276">
    <property type="component" value="Chromosome 6"/>
</dbReference>
<organism evidence="1 2">
    <name type="scientific">Pleurodeles waltl</name>
    <name type="common">Iberian ribbed newt</name>
    <dbReference type="NCBI Taxonomy" id="8319"/>
    <lineage>
        <taxon>Eukaryota</taxon>
        <taxon>Metazoa</taxon>
        <taxon>Chordata</taxon>
        <taxon>Craniata</taxon>
        <taxon>Vertebrata</taxon>
        <taxon>Euteleostomi</taxon>
        <taxon>Amphibia</taxon>
        <taxon>Batrachia</taxon>
        <taxon>Caudata</taxon>
        <taxon>Salamandroidea</taxon>
        <taxon>Salamandridae</taxon>
        <taxon>Pleurodelinae</taxon>
        <taxon>Pleurodeles</taxon>
    </lineage>
</organism>